<sequence length="133" mass="14936">KYFILENVRVSKKWIGMFNGTVGVNGLLINSNLLSAQNRPRMYWTNIPGTTLPVDKGITLDSILSDEPISEPLSPYMTSTFNGIPRLDKGIFTLKGSRKACCLTRGISHANKIIVDRDNSTRRKLNRGELERL</sequence>
<name>X1FA29_9ZZZZ</name>
<gene>
    <name evidence="1" type="ORF">S03H2_11500</name>
</gene>
<reference evidence="1" key="1">
    <citation type="journal article" date="2014" name="Front. Microbiol.">
        <title>High frequency of phylogenetically diverse reductive dehalogenase-homologous genes in deep subseafloor sedimentary metagenomes.</title>
        <authorList>
            <person name="Kawai M."/>
            <person name="Futagami T."/>
            <person name="Toyoda A."/>
            <person name="Takaki Y."/>
            <person name="Nishi S."/>
            <person name="Hori S."/>
            <person name="Arai W."/>
            <person name="Tsubouchi T."/>
            <person name="Morono Y."/>
            <person name="Uchiyama I."/>
            <person name="Ito T."/>
            <person name="Fujiyama A."/>
            <person name="Inagaki F."/>
            <person name="Takami H."/>
        </authorList>
    </citation>
    <scope>NUCLEOTIDE SEQUENCE</scope>
    <source>
        <strain evidence="1">Expedition CK06-06</strain>
    </source>
</reference>
<comment type="caution">
    <text evidence="1">The sequence shown here is derived from an EMBL/GenBank/DDBJ whole genome shotgun (WGS) entry which is preliminary data.</text>
</comment>
<dbReference type="AlphaFoldDB" id="X1FA29"/>
<dbReference type="Gene3D" id="3.40.50.150">
    <property type="entry name" value="Vaccinia Virus protein VP39"/>
    <property type="match status" value="1"/>
</dbReference>
<dbReference type="InterPro" id="IPR029063">
    <property type="entry name" value="SAM-dependent_MTases_sf"/>
</dbReference>
<accession>X1FA29</accession>
<proteinExistence type="predicted"/>
<dbReference type="EMBL" id="BARU01005868">
    <property type="protein sequence ID" value="GAH42466.1"/>
    <property type="molecule type" value="Genomic_DNA"/>
</dbReference>
<organism evidence="1">
    <name type="scientific">marine sediment metagenome</name>
    <dbReference type="NCBI Taxonomy" id="412755"/>
    <lineage>
        <taxon>unclassified sequences</taxon>
        <taxon>metagenomes</taxon>
        <taxon>ecological metagenomes</taxon>
    </lineage>
</organism>
<evidence type="ECO:0000313" key="1">
    <source>
        <dbReference type="EMBL" id="GAH42466.1"/>
    </source>
</evidence>
<feature type="non-terminal residue" evidence="1">
    <location>
        <position position="1"/>
    </location>
</feature>
<protein>
    <submittedName>
        <fullName evidence="1">Uncharacterized protein</fullName>
    </submittedName>
</protein>